<dbReference type="Pfam" id="PF02036">
    <property type="entry name" value="SCP2"/>
    <property type="match status" value="1"/>
</dbReference>
<dbReference type="InterPro" id="IPR036527">
    <property type="entry name" value="SCP2_sterol-bd_dom_sf"/>
</dbReference>
<keyword evidence="3" id="KW-1185">Reference proteome</keyword>
<evidence type="ECO:0000259" key="1">
    <source>
        <dbReference type="Pfam" id="PF02036"/>
    </source>
</evidence>
<organism evidence="2 3">
    <name type="scientific">Dongia sedimenti</name>
    <dbReference type="NCBI Taxonomy" id="3064282"/>
    <lineage>
        <taxon>Bacteria</taxon>
        <taxon>Pseudomonadati</taxon>
        <taxon>Pseudomonadota</taxon>
        <taxon>Alphaproteobacteria</taxon>
        <taxon>Rhodospirillales</taxon>
        <taxon>Dongiaceae</taxon>
        <taxon>Dongia</taxon>
    </lineage>
</organism>
<name>A0ABU0YH69_9PROT</name>
<gene>
    <name evidence="2" type="ORF">Q8A70_05285</name>
</gene>
<comment type="caution">
    <text evidence="2">The sequence shown here is derived from an EMBL/GenBank/DDBJ whole genome shotgun (WGS) entry which is preliminary data.</text>
</comment>
<feature type="domain" description="SCP2" evidence="1">
    <location>
        <begin position="19"/>
        <end position="98"/>
    </location>
</feature>
<sequence length="100" mass="10994">MDLAELTDEMRKQASRNVKLGYKVKFVLDDGVIFWDGSESTPEIGNEENGEADTTIAISAENLEKLMKGNLDPTMAYMTGKLKVEGKMGVALKLTSMFAD</sequence>
<evidence type="ECO:0000313" key="3">
    <source>
        <dbReference type="Proteomes" id="UP001230156"/>
    </source>
</evidence>
<dbReference type="RefSeq" id="WP_379954474.1">
    <property type="nucleotide sequence ID" value="NZ_JAUYVI010000002.1"/>
</dbReference>
<proteinExistence type="predicted"/>
<reference evidence="3" key="1">
    <citation type="submission" date="2023-08" db="EMBL/GenBank/DDBJ databases">
        <title>Rhodospirillaceae gen. nov., a novel taxon isolated from the Yangtze River Yuezi River estuary sludge.</title>
        <authorList>
            <person name="Ruan L."/>
        </authorList>
    </citation>
    <scope>NUCLEOTIDE SEQUENCE [LARGE SCALE GENOMIC DNA]</scope>
    <source>
        <strain evidence="3">R-7</strain>
    </source>
</reference>
<protein>
    <submittedName>
        <fullName evidence="2">SCP2 sterol-binding domain-containing protein</fullName>
    </submittedName>
</protein>
<dbReference type="Gene3D" id="3.30.1050.10">
    <property type="entry name" value="SCP2 sterol-binding domain"/>
    <property type="match status" value="1"/>
</dbReference>
<dbReference type="EMBL" id="JAUYVI010000002">
    <property type="protein sequence ID" value="MDQ7247064.1"/>
    <property type="molecule type" value="Genomic_DNA"/>
</dbReference>
<dbReference type="PANTHER" id="PTHR10094:SF25">
    <property type="entry name" value="SCP2 STEROL-BINDING DOMAIN-CONTAINING PROTEIN 1"/>
    <property type="match status" value="1"/>
</dbReference>
<dbReference type="PANTHER" id="PTHR10094">
    <property type="entry name" value="STEROL CARRIER PROTEIN 2 SCP-2 FAMILY PROTEIN"/>
    <property type="match status" value="1"/>
</dbReference>
<evidence type="ECO:0000313" key="2">
    <source>
        <dbReference type="EMBL" id="MDQ7247064.1"/>
    </source>
</evidence>
<dbReference type="InterPro" id="IPR003033">
    <property type="entry name" value="SCP2_sterol-bd_dom"/>
</dbReference>
<dbReference type="Proteomes" id="UP001230156">
    <property type="component" value="Unassembled WGS sequence"/>
</dbReference>
<accession>A0ABU0YH69</accession>
<dbReference type="SUPFAM" id="SSF55718">
    <property type="entry name" value="SCP-like"/>
    <property type="match status" value="1"/>
</dbReference>